<proteinExistence type="predicted"/>
<dbReference type="STRING" id="15368.I1IM39"/>
<evidence type="ECO:0000313" key="3">
    <source>
        <dbReference type="EMBL" id="KQJ88707.1"/>
    </source>
</evidence>
<dbReference type="eggNOG" id="KOG0477">
    <property type="taxonomic scope" value="Eukaryota"/>
</dbReference>
<sequence length="217" mass="23316">MDRRKGSGRRDANGGLTEATALRLSFEDADEVAEEVEESAAAEGEAAAAEVIGSKKTRADPSGVSSLAPPSPRAPGVRRTSSSRPRLSATCVSSSRERLPSSSTAHAACCAAQTAAPLVAAGACLSAQSFHKYMTYKKDYNELLLLLLRTLVKDVLHFEEIMSGSTTRLTHIEVKVDDLGQEFEIYDLKPFFSSSHFSDNNFVLDEGRGITKHPIVA</sequence>
<evidence type="ECO:0000313" key="4">
    <source>
        <dbReference type="EnsemblPlants" id="KQJ88707"/>
    </source>
</evidence>
<feature type="compositionally biased region" description="Low complexity" evidence="1">
    <location>
        <begin position="41"/>
        <end position="51"/>
    </location>
</feature>
<reference evidence="3 4" key="1">
    <citation type="journal article" date="2010" name="Nature">
        <title>Genome sequencing and analysis of the model grass Brachypodium distachyon.</title>
        <authorList>
            <consortium name="International Brachypodium Initiative"/>
        </authorList>
    </citation>
    <scope>NUCLEOTIDE SEQUENCE [LARGE SCALE GENOMIC DNA]</scope>
    <source>
        <strain evidence="3 4">Bd21</strain>
    </source>
</reference>
<protein>
    <recommendedName>
        <fullName evidence="2">DNA replication licensing factor MCM2-like winged-helix domain-containing protein</fullName>
    </recommendedName>
</protein>
<gene>
    <name evidence="3" type="ORF">BRADI_4g20640v3</name>
</gene>
<dbReference type="AlphaFoldDB" id="I1IM39"/>
<keyword evidence="5" id="KW-1185">Reference proteome</keyword>
<feature type="domain" description="DNA replication licensing factor MCM2-like winged-helix" evidence="2">
    <location>
        <begin position="138"/>
        <end position="210"/>
    </location>
</feature>
<evidence type="ECO:0000259" key="2">
    <source>
        <dbReference type="Pfam" id="PF23669"/>
    </source>
</evidence>
<dbReference type="HOGENOM" id="CLU_1273784_0_0_1"/>
<dbReference type="Pfam" id="PF23669">
    <property type="entry name" value="WHD_MCM2"/>
    <property type="match status" value="1"/>
</dbReference>
<dbReference type="Proteomes" id="UP000008810">
    <property type="component" value="Chromosome 4"/>
</dbReference>
<dbReference type="Gramene" id="KQJ88707">
    <property type="protein sequence ID" value="KQJ88707"/>
    <property type="gene ID" value="BRADI_4g20640v3"/>
</dbReference>
<reference evidence="4" key="3">
    <citation type="submission" date="2018-08" db="UniProtKB">
        <authorList>
            <consortium name="EnsemblPlants"/>
        </authorList>
    </citation>
    <scope>IDENTIFICATION</scope>
    <source>
        <strain evidence="4">cv. Bd21</strain>
    </source>
</reference>
<feature type="region of interest" description="Disordered" evidence="1">
    <location>
        <begin position="1"/>
        <end position="95"/>
    </location>
</feature>
<evidence type="ECO:0000313" key="5">
    <source>
        <dbReference type="Proteomes" id="UP000008810"/>
    </source>
</evidence>
<dbReference type="OrthoDB" id="844at2759"/>
<dbReference type="InParanoid" id="I1IM39"/>
<evidence type="ECO:0000256" key="1">
    <source>
        <dbReference type="SAM" id="MobiDB-lite"/>
    </source>
</evidence>
<reference evidence="3" key="2">
    <citation type="submission" date="2017-06" db="EMBL/GenBank/DDBJ databases">
        <title>WGS assembly of Brachypodium distachyon.</title>
        <authorList>
            <consortium name="The International Brachypodium Initiative"/>
            <person name="Lucas S."/>
            <person name="Harmon-Smith M."/>
            <person name="Lail K."/>
            <person name="Tice H."/>
            <person name="Grimwood J."/>
            <person name="Bruce D."/>
            <person name="Barry K."/>
            <person name="Shu S."/>
            <person name="Lindquist E."/>
            <person name="Wang M."/>
            <person name="Pitluck S."/>
            <person name="Vogel J.P."/>
            <person name="Garvin D.F."/>
            <person name="Mockler T.C."/>
            <person name="Schmutz J."/>
            <person name="Rokhsar D."/>
            <person name="Bevan M.W."/>
        </authorList>
    </citation>
    <scope>NUCLEOTIDE SEQUENCE</scope>
    <source>
        <strain evidence="3">Bd21</strain>
    </source>
</reference>
<dbReference type="EMBL" id="CM000883">
    <property type="protein sequence ID" value="KQJ88707.1"/>
    <property type="molecule type" value="Genomic_DNA"/>
</dbReference>
<organism evidence="4">
    <name type="scientific">Brachypodium distachyon</name>
    <name type="common">Purple false brome</name>
    <name type="synonym">Trachynia distachya</name>
    <dbReference type="NCBI Taxonomy" id="15368"/>
    <lineage>
        <taxon>Eukaryota</taxon>
        <taxon>Viridiplantae</taxon>
        <taxon>Streptophyta</taxon>
        <taxon>Embryophyta</taxon>
        <taxon>Tracheophyta</taxon>
        <taxon>Spermatophyta</taxon>
        <taxon>Magnoliopsida</taxon>
        <taxon>Liliopsida</taxon>
        <taxon>Poales</taxon>
        <taxon>Poaceae</taxon>
        <taxon>BOP clade</taxon>
        <taxon>Pooideae</taxon>
        <taxon>Stipodae</taxon>
        <taxon>Brachypodieae</taxon>
        <taxon>Brachypodium</taxon>
    </lineage>
</organism>
<dbReference type="InterPro" id="IPR059098">
    <property type="entry name" value="WHD_MCM2"/>
</dbReference>
<feature type="compositionally biased region" description="Basic and acidic residues" evidence="1">
    <location>
        <begin position="1"/>
        <end position="12"/>
    </location>
</feature>
<dbReference type="EnsemblPlants" id="KQJ88707">
    <property type="protein sequence ID" value="KQJ88707"/>
    <property type="gene ID" value="BRADI_4g20640v3"/>
</dbReference>
<feature type="compositionally biased region" description="Acidic residues" evidence="1">
    <location>
        <begin position="27"/>
        <end position="40"/>
    </location>
</feature>
<accession>I1IM39</accession>
<name>I1IM39_BRADI</name>